<proteinExistence type="predicted"/>
<dbReference type="KEGG" id="kuy:FY550_14210"/>
<name>A0A1S1NVV8_9GAMM</name>
<gene>
    <name evidence="1" type="ORF">FY550_14210</name>
</gene>
<dbReference type="RefSeq" id="WP_070978191.1">
    <property type="nucleotide sequence ID" value="NZ_CP043420.1"/>
</dbReference>
<protein>
    <submittedName>
        <fullName evidence="1">Uncharacterized protein</fullName>
    </submittedName>
</protein>
<dbReference type="GO" id="GO:0003700">
    <property type="term" value="F:DNA-binding transcription factor activity"/>
    <property type="evidence" value="ECO:0007669"/>
    <property type="project" value="InterPro"/>
</dbReference>
<dbReference type="GO" id="GO:0006352">
    <property type="term" value="P:DNA-templated transcription initiation"/>
    <property type="evidence" value="ECO:0007669"/>
    <property type="project" value="InterPro"/>
</dbReference>
<evidence type="ECO:0000313" key="1">
    <source>
        <dbReference type="EMBL" id="QEL12175.1"/>
    </source>
</evidence>
<dbReference type="InterPro" id="IPR013325">
    <property type="entry name" value="RNA_pol_sigma_r2"/>
</dbReference>
<reference evidence="1 2" key="1">
    <citation type="submission" date="2019-08" db="EMBL/GenBank/DDBJ databases">
        <title>Complete genome sequence of Kushneria sp. YCWA18, a halophilic phosphate-solubilizing bacterium isolated from Daqiao saltern in China.</title>
        <authorList>
            <person name="Du G.-X."/>
            <person name="Qu L.-Y."/>
        </authorList>
    </citation>
    <scope>NUCLEOTIDE SEQUENCE [LARGE SCALE GENOMIC DNA]</scope>
    <source>
        <strain evidence="1 2">YCWA18</strain>
    </source>
</reference>
<evidence type="ECO:0000313" key="2">
    <source>
        <dbReference type="Proteomes" id="UP000322553"/>
    </source>
</evidence>
<dbReference type="SUPFAM" id="SSF88946">
    <property type="entry name" value="Sigma2 domain of RNA polymerase sigma factors"/>
    <property type="match status" value="1"/>
</dbReference>
<dbReference type="Gene3D" id="1.10.1740.10">
    <property type="match status" value="1"/>
</dbReference>
<dbReference type="STRING" id="657387.BH688_08010"/>
<sequence>MPLPESLHSPAPTDIGVSRDDNILLHRCAMGDTTAFRQLRDVELPLMLAVSRAFMTTPSHCDQVVHDALVLGWKNARRFSSEGGHARHWLWRIFCSRLANQLRALEAWPLAEDAENAVDHIARALQPRLTRSSPADPTSELPALAAALPVAAPSDALLKRIDTTIGYLPPNSGTEGMPAGETIFGSLYHPALRWPIARARLQYRFREGFKHLIGRPLEDAWFERWCKGWKGARLEALGLPRRSVEERLDARLDLSLSPQDLLCSVSFPDRAERRRLANQFIWQGNWDHRLSDVRTGKAYRFIADIWQHRLDLAQSDAYQHYMERLHQGRPWRSHHKGVSLDTPERILRWLRIYHLYLEDMACFGFDAGLGKDRLGVAIDRHGQIVKINKGLHRLAMAQVLGISTLPVRVRGVHRQWWVDQVGHHQGDAALDAMARALPTCRPAPLSAIREWQR</sequence>
<organism evidence="1 2">
    <name type="scientific">Kushneria phosphatilytica</name>
    <dbReference type="NCBI Taxonomy" id="657387"/>
    <lineage>
        <taxon>Bacteria</taxon>
        <taxon>Pseudomonadati</taxon>
        <taxon>Pseudomonadota</taxon>
        <taxon>Gammaproteobacteria</taxon>
        <taxon>Oceanospirillales</taxon>
        <taxon>Halomonadaceae</taxon>
        <taxon>Kushneria</taxon>
    </lineage>
</organism>
<dbReference type="EMBL" id="CP043420">
    <property type="protein sequence ID" value="QEL12175.1"/>
    <property type="molecule type" value="Genomic_DNA"/>
</dbReference>
<dbReference type="OrthoDB" id="7348468at2"/>
<dbReference type="Proteomes" id="UP000322553">
    <property type="component" value="Chromosome"/>
</dbReference>
<keyword evidence="2" id="KW-1185">Reference proteome</keyword>
<dbReference type="AlphaFoldDB" id="A0A1S1NVV8"/>
<accession>A0A1S1NVV8</accession>